<feature type="compositionally biased region" description="Low complexity" evidence="7">
    <location>
        <begin position="403"/>
        <end position="415"/>
    </location>
</feature>
<evidence type="ECO:0000256" key="7">
    <source>
        <dbReference type="SAM" id="MobiDB-lite"/>
    </source>
</evidence>
<evidence type="ECO:0000259" key="8">
    <source>
        <dbReference type="PROSITE" id="PS50011"/>
    </source>
</evidence>
<dbReference type="GO" id="GO:0000407">
    <property type="term" value="C:phagophore assembly site"/>
    <property type="evidence" value="ECO:0007669"/>
    <property type="project" value="TreeGrafter"/>
</dbReference>
<feature type="compositionally biased region" description="Low complexity" evidence="7">
    <location>
        <begin position="634"/>
        <end position="650"/>
    </location>
</feature>
<dbReference type="GO" id="GO:0005524">
    <property type="term" value="F:ATP binding"/>
    <property type="evidence" value="ECO:0007669"/>
    <property type="project" value="UniProtKB-UniRule"/>
</dbReference>
<dbReference type="Pfam" id="PF00069">
    <property type="entry name" value="Pkinase"/>
    <property type="match status" value="1"/>
</dbReference>
<keyword evidence="4" id="KW-0418">Kinase</keyword>
<accession>A0AB34J9V4</accession>
<feature type="binding site" evidence="6">
    <location>
        <position position="46"/>
    </location>
    <ligand>
        <name>ATP</name>
        <dbReference type="ChEBI" id="CHEBI:30616"/>
    </ligand>
</feature>
<dbReference type="AlphaFoldDB" id="A0AB34J9V4"/>
<evidence type="ECO:0000256" key="2">
    <source>
        <dbReference type="ARBA" id="ARBA00022679"/>
    </source>
</evidence>
<dbReference type="EMBL" id="JBGBPQ010000011">
    <property type="protein sequence ID" value="KAL1516019.1"/>
    <property type="molecule type" value="Genomic_DNA"/>
</dbReference>
<comment type="caution">
    <text evidence="9">The sequence shown here is derived from an EMBL/GenBank/DDBJ whole genome shotgun (WGS) entry which is preliminary data.</text>
</comment>
<feature type="region of interest" description="Disordered" evidence="7">
    <location>
        <begin position="277"/>
        <end position="504"/>
    </location>
</feature>
<name>A0AB34J9V4_PRYPA</name>
<evidence type="ECO:0000256" key="3">
    <source>
        <dbReference type="ARBA" id="ARBA00022741"/>
    </source>
</evidence>
<keyword evidence="1" id="KW-0723">Serine/threonine-protein kinase</keyword>
<dbReference type="GO" id="GO:0005776">
    <property type="term" value="C:autophagosome"/>
    <property type="evidence" value="ECO:0007669"/>
    <property type="project" value="TreeGrafter"/>
</dbReference>
<dbReference type="SMART" id="SM00220">
    <property type="entry name" value="S_TKc"/>
    <property type="match status" value="1"/>
</dbReference>
<feature type="region of interest" description="Disordered" evidence="7">
    <location>
        <begin position="618"/>
        <end position="654"/>
    </location>
</feature>
<keyword evidence="5 6" id="KW-0067">ATP-binding</keyword>
<dbReference type="GO" id="GO:0016020">
    <property type="term" value="C:membrane"/>
    <property type="evidence" value="ECO:0007669"/>
    <property type="project" value="TreeGrafter"/>
</dbReference>
<evidence type="ECO:0000313" key="9">
    <source>
        <dbReference type="EMBL" id="KAL1516019.1"/>
    </source>
</evidence>
<dbReference type="PANTHER" id="PTHR24348:SF22">
    <property type="entry name" value="NON-SPECIFIC SERINE_THREONINE PROTEIN KINASE"/>
    <property type="match status" value="1"/>
</dbReference>
<dbReference type="GO" id="GO:0004674">
    <property type="term" value="F:protein serine/threonine kinase activity"/>
    <property type="evidence" value="ECO:0007669"/>
    <property type="project" value="UniProtKB-KW"/>
</dbReference>
<gene>
    <name evidence="9" type="ORF">AB1Y20_002632</name>
</gene>
<keyword evidence="3 6" id="KW-0547">Nucleotide-binding</keyword>
<dbReference type="GO" id="GO:0000045">
    <property type="term" value="P:autophagosome assembly"/>
    <property type="evidence" value="ECO:0007669"/>
    <property type="project" value="TreeGrafter"/>
</dbReference>
<evidence type="ECO:0000256" key="4">
    <source>
        <dbReference type="ARBA" id="ARBA00022777"/>
    </source>
</evidence>
<feature type="compositionally biased region" description="Pro residues" evidence="7">
    <location>
        <begin position="312"/>
        <end position="322"/>
    </location>
</feature>
<evidence type="ECO:0000256" key="6">
    <source>
        <dbReference type="PROSITE-ProRule" id="PRU10141"/>
    </source>
</evidence>
<dbReference type="Gene3D" id="1.10.510.10">
    <property type="entry name" value="Transferase(Phosphotransferase) domain 1"/>
    <property type="match status" value="1"/>
</dbReference>
<dbReference type="PANTHER" id="PTHR24348">
    <property type="entry name" value="SERINE/THREONINE-PROTEIN KINASE UNC-51-RELATED"/>
    <property type="match status" value="1"/>
</dbReference>
<dbReference type="InterPro" id="IPR008271">
    <property type="entry name" value="Ser/Thr_kinase_AS"/>
</dbReference>
<evidence type="ECO:0000256" key="5">
    <source>
        <dbReference type="ARBA" id="ARBA00022840"/>
    </source>
</evidence>
<dbReference type="InterPro" id="IPR011009">
    <property type="entry name" value="Kinase-like_dom_sf"/>
</dbReference>
<evidence type="ECO:0000313" key="10">
    <source>
        <dbReference type="Proteomes" id="UP001515480"/>
    </source>
</evidence>
<dbReference type="SUPFAM" id="SSF56112">
    <property type="entry name" value="Protein kinase-like (PK-like)"/>
    <property type="match status" value="1"/>
</dbReference>
<dbReference type="FunFam" id="1.10.510.10:FF:000571">
    <property type="entry name" value="Maternal embryonic leucine zipper kinase"/>
    <property type="match status" value="1"/>
</dbReference>
<feature type="compositionally biased region" description="Low complexity" evidence="7">
    <location>
        <begin position="374"/>
        <end position="390"/>
    </location>
</feature>
<dbReference type="PROSITE" id="PS00108">
    <property type="entry name" value="PROTEIN_KINASE_ST"/>
    <property type="match status" value="1"/>
</dbReference>
<dbReference type="InterPro" id="IPR017441">
    <property type="entry name" value="Protein_kinase_ATP_BS"/>
</dbReference>
<dbReference type="CDD" id="cd14009">
    <property type="entry name" value="STKc_ATG1_ULK_like"/>
    <property type="match status" value="1"/>
</dbReference>
<protein>
    <recommendedName>
        <fullName evidence="8">Protein kinase domain-containing protein</fullName>
    </recommendedName>
</protein>
<sequence>MKPSAADGPIFKRVGQYDLFNFIGHGSFANVYRGQHRGTKHVVAVKAIQRARLNPKLQENLEGEISILQSLQHPNVVRLTDVQTTERHVYLMLEFCPGGDLMKLIRSKGAQSEAQTLQYLAQLAHGLRHLRQRNLIHRDLKPQNLLLSSSAPDALLKIADFGFARYMMQQDMAETLCGSPLYMAPEILRFQKYDAKADLWSVGTIVYELLTAHPPFTGANHVQLLKNIESREPRLPTHVSAECLSLLSGLLRHDPMQRLSFEEFFSHPFLSAALHSHALSPPSPSASAASLPPSSPALTSAGPSVHRAQSAPVPPVEPPLLSPPSGEAEPPPAASPPPYLPPPQAERLELPPPFSHPERIELPPASAPPPRAPRPACAPGRASPHASPQLSPSPPLPSPHSPHSPSLASHRLSPTPSSPAGPRASPPPSNLTLSPPTPLSRAAPSSRPQPLLRRRGSSNADEMAAFAPSPQPGASSHHSSPDHTSAGSPPLAPPPDFQLVPAMPLPASHHLPHLLHPSASLASPPTAYRLHPPRPAGPSIFPLVPHLAHADDGRPFACTALAPAGAPAAAPPRQVLPVSLPPAAEGAAPRAAGGGALYDRSLDGIDAEYVLVSARHTSPALQRHHASPTEAHDASPPAASPPHEASSSAPPHRDHELSLFSDLLQRSDALADLAEMSAQGGGTLGKFSTVEALALHVKALDVMHTALSAAQQLESLSADAAAHAEALRARFVQLLKSAERVRGLLAADGMGSSLSAAASRETVCVEELLYRHALNTGREAAVDELLGKLDASYTLYRRAKFLLLQLAQEPLVGPADRAVLNKYAAGFAWRLVEISQKQRQSTQHQPEG</sequence>
<organism evidence="9 10">
    <name type="scientific">Prymnesium parvum</name>
    <name type="common">Toxic golden alga</name>
    <dbReference type="NCBI Taxonomy" id="97485"/>
    <lineage>
        <taxon>Eukaryota</taxon>
        <taxon>Haptista</taxon>
        <taxon>Haptophyta</taxon>
        <taxon>Prymnesiophyceae</taxon>
        <taxon>Prymnesiales</taxon>
        <taxon>Prymnesiaceae</taxon>
        <taxon>Prymnesium</taxon>
    </lineage>
</organism>
<dbReference type="GO" id="GO:0010506">
    <property type="term" value="P:regulation of autophagy"/>
    <property type="evidence" value="ECO:0007669"/>
    <property type="project" value="InterPro"/>
</dbReference>
<evidence type="ECO:0000256" key="1">
    <source>
        <dbReference type="ARBA" id="ARBA00022527"/>
    </source>
</evidence>
<proteinExistence type="predicted"/>
<feature type="domain" description="Protein kinase" evidence="8">
    <location>
        <begin position="17"/>
        <end position="270"/>
    </location>
</feature>
<dbReference type="PROSITE" id="PS50011">
    <property type="entry name" value="PROTEIN_KINASE_DOM"/>
    <property type="match status" value="1"/>
</dbReference>
<feature type="compositionally biased region" description="Pro residues" evidence="7">
    <location>
        <begin position="391"/>
        <end position="402"/>
    </location>
</feature>
<dbReference type="FunFam" id="3.30.200.20:FF:000003">
    <property type="entry name" value="Non-specific serine/threonine protein kinase"/>
    <property type="match status" value="1"/>
</dbReference>
<reference evidence="9 10" key="1">
    <citation type="journal article" date="2024" name="Science">
        <title>Giant polyketide synthase enzymes in the biosynthesis of giant marine polyether toxins.</title>
        <authorList>
            <person name="Fallon T.R."/>
            <person name="Shende V.V."/>
            <person name="Wierzbicki I.H."/>
            <person name="Pendleton A.L."/>
            <person name="Watervoot N.F."/>
            <person name="Auber R.P."/>
            <person name="Gonzalez D.J."/>
            <person name="Wisecaver J.H."/>
            <person name="Moore B.S."/>
        </authorList>
    </citation>
    <scope>NUCLEOTIDE SEQUENCE [LARGE SCALE GENOMIC DNA]</scope>
    <source>
        <strain evidence="9 10">12B1</strain>
    </source>
</reference>
<keyword evidence="10" id="KW-1185">Reference proteome</keyword>
<dbReference type="PROSITE" id="PS00107">
    <property type="entry name" value="PROTEIN_KINASE_ATP"/>
    <property type="match status" value="1"/>
</dbReference>
<keyword evidence="2" id="KW-0808">Transferase</keyword>
<feature type="compositionally biased region" description="Pro residues" evidence="7">
    <location>
        <begin position="329"/>
        <end position="355"/>
    </location>
</feature>
<feature type="compositionally biased region" description="Low complexity" evidence="7">
    <location>
        <begin position="277"/>
        <end position="304"/>
    </location>
</feature>
<feature type="compositionally biased region" description="Polar residues" evidence="7">
    <location>
        <begin position="472"/>
        <end position="487"/>
    </location>
</feature>
<feature type="compositionally biased region" description="Pro residues" evidence="7">
    <location>
        <begin position="416"/>
        <end position="429"/>
    </location>
</feature>
<dbReference type="Proteomes" id="UP001515480">
    <property type="component" value="Unassembled WGS sequence"/>
</dbReference>
<dbReference type="GO" id="GO:0005829">
    <property type="term" value="C:cytosol"/>
    <property type="evidence" value="ECO:0007669"/>
    <property type="project" value="TreeGrafter"/>
</dbReference>
<dbReference type="InterPro" id="IPR000719">
    <property type="entry name" value="Prot_kinase_dom"/>
</dbReference>
<dbReference type="InterPro" id="IPR045269">
    <property type="entry name" value="Atg1-like"/>
</dbReference>